<evidence type="ECO:0000256" key="1">
    <source>
        <dbReference type="SAM" id="MobiDB-lite"/>
    </source>
</evidence>
<keyword evidence="4" id="KW-1185">Reference proteome</keyword>
<sequence>MKEVMVENGATVEASNGAAAPPPSGEAENPAKRGRSGSTVALPLEVGTRVMCQWRGQKPHPGKVIERRKIPNRGPNDYEYYVYYTEWLGSRLGFGSGLLLFVLEKLELRRKWEVRTRCNNVNRPAEWVKLEQLDLGTVENDLDEKVYGAMAMFTIRSRKGTSVLEMVTAFEKASGKKSLWSWLKGDLVMLKLFTHPLPTQRRSSIGSIE</sequence>
<organism evidence="3 4">
    <name type="scientific">Musa troglodytarum</name>
    <name type="common">fe'i banana</name>
    <dbReference type="NCBI Taxonomy" id="320322"/>
    <lineage>
        <taxon>Eukaryota</taxon>
        <taxon>Viridiplantae</taxon>
        <taxon>Streptophyta</taxon>
        <taxon>Embryophyta</taxon>
        <taxon>Tracheophyta</taxon>
        <taxon>Spermatophyta</taxon>
        <taxon>Magnoliopsida</taxon>
        <taxon>Liliopsida</taxon>
        <taxon>Zingiberales</taxon>
        <taxon>Musaceae</taxon>
        <taxon>Musa</taxon>
    </lineage>
</organism>
<evidence type="ECO:0000313" key="4">
    <source>
        <dbReference type="Proteomes" id="UP001055439"/>
    </source>
</evidence>
<dbReference type="Pfam" id="PF11717">
    <property type="entry name" value="Tudor-knot"/>
    <property type="match status" value="1"/>
</dbReference>
<dbReference type="InterPro" id="IPR016197">
    <property type="entry name" value="Chromo-like_dom_sf"/>
</dbReference>
<protein>
    <submittedName>
        <fullName evidence="3">MOZ/SAS family</fullName>
    </submittedName>
</protein>
<dbReference type="EMBL" id="CP097502">
    <property type="protein sequence ID" value="URD74909.1"/>
    <property type="molecule type" value="Genomic_DNA"/>
</dbReference>
<gene>
    <name evidence="3" type="ORF">MUK42_06031</name>
</gene>
<dbReference type="Gene3D" id="2.30.30.140">
    <property type="match status" value="1"/>
</dbReference>
<feature type="region of interest" description="Disordered" evidence="1">
    <location>
        <begin position="1"/>
        <end position="39"/>
    </location>
</feature>
<evidence type="ECO:0000313" key="3">
    <source>
        <dbReference type="EMBL" id="URD74909.1"/>
    </source>
</evidence>
<dbReference type="AlphaFoldDB" id="A0A9E7JBG5"/>
<proteinExistence type="predicted"/>
<reference evidence="3" key="1">
    <citation type="submission" date="2022-05" db="EMBL/GenBank/DDBJ databases">
        <title>The Musa troglodytarum L. genome provides insights into the mechanism of non-climacteric behaviour and enrichment of carotenoids.</title>
        <authorList>
            <person name="Wang J."/>
        </authorList>
    </citation>
    <scope>NUCLEOTIDE SEQUENCE</scope>
    <source>
        <tissue evidence="3">Leaf</tissue>
    </source>
</reference>
<feature type="domain" description="Tudor-knot" evidence="2">
    <location>
        <begin position="44"/>
        <end position="87"/>
    </location>
</feature>
<accession>A0A9E7JBG5</accession>
<dbReference type="InterPro" id="IPR025995">
    <property type="entry name" value="Tudor-knot"/>
</dbReference>
<dbReference type="OrthoDB" id="1482431at2759"/>
<dbReference type="Proteomes" id="UP001055439">
    <property type="component" value="Chromosome 1"/>
</dbReference>
<name>A0A9E7JBG5_9LILI</name>
<dbReference type="SUPFAM" id="SSF54160">
    <property type="entry name" value="Chromo domain-like"/>
    <property type="match status" value="1"/>
</dbReference>
<evidence type="ECO:0000259" key="2">
    <source>
        <dbReference type="Pfam" id="PF11717"/>
    </source>
</evidence>